<organism evidence="1 2">
    <name type="scientific">Mytilus coruscus</name>
    <name type="common">Sea mussel</name>
    <dbReference type="NCBI Taxonomy" id="42192"/>
    <lineage>
        <taxon>Eukaryota</taxon>
        <taxon>Metazoa</taxon>
        <taxon>Spiralia</taxon>
        <taxon>Lophotrochozoa</taxon>
        <taxon>Mollusca</taxon>
        <taxon>Bivalvia</taxon>
        <taxon>Autobranchia</taxon>
        <taxon>Pteriomorphia</taxon>
        <taxon>Mytilida</taxon>
        <taxon>Mytiloidea</taxon>
        <taxon>Mytilidae</taxon>
        <taxon>Mytilinae</taxon>
        <taxon>Mytilus</taxon>
    </lineage>
</organism>
<name>A0A6J8BLI6_MYTCO</name>
<dbReference type="AlphaFoldDB" id="A0A6J8BLI6"/>
<sequence>MADIRAKAKADKVPSLKPSWLVSVRPIVDILNKRTKQLSLKDIPFIVKEPGEDNKIRLFEKQIRMSEEDIVFPLLHKPPLDWRDGLVSYCLKRVNVYESTCPTLARSCAQKDETSTSVAESANNDRNKPLTIVDVDKVVTDFGDKETLIKLIPPVVEAKENYEYGFNFNQLISAQSFPMDNTAFLLFLDVVRWYDTKSTTAMRYEDTAVHKIWHTGYKMFHSKWLRYTSCPKTQEI</sequence>
<protein>
    <submittedName>
        <fullName evidence="1">Uncharacterized protein</fullName>
    </submittedName>
</protein>
<evidence type="ECO:0000313" key="1">
    <source>
        <dbReference type="EMBL" id="CAC5384898.1"/>
    </source>
</evidence>
<dbReference type="EMBL" id="CACVKT020003670">
    <property type="protein sequence ID" value="CAC5384898.1"/>
    <property type="molecule type" value="Genomic_DNA"/>
</dbReference>
<evidence type="ECO:0000313" key="2">
    <source>
        <dbReference type="Proteomes" id="UP000507470"/>
    </source>
</evidence>
<keyword evidence="2" id="KW-1185">Reference proteome</keyword>
<reference evidence="1 2" key="1">
    <citation type="submission" date="2020-06" db="EMBL/GenBank/DDBJ databases">
        <authorList>
            <person name="Li R."/>
            <person name="Bekaert M."/>
        </authorList>
    </citation>
    <scope>NUCLEOTIDE SEQUENCE [LARGE SCALE GENOMIC DNA]</scope>
    <source>
        <strain evidence="2">wild</strain>
    </source>
</reference>
<dbReference type="Proteomes" id="UP000507470">
    <property type="component" value="Unassembled WGS sequence"/>
</dbReference>
<accession>A0A6J8BLI6</accession>
<gene>
    <name evidence="1" type="ORF">MCOR_20499</name>
</gene>
<proteinExistence type="predicted"/>